<dbReference type="EMBL" id="LABY01000112">
    <property type="protein sequence ID" value="KMO35688.1"/>
    <property type="molecule type" value="Genomic_DNA"/>
</dbReference>
<accession>A0A0J6SQN7</accession>
<proteinExistence type="predicted"/>
<keyword evidence="3" id="KW-1185">Reference proteome</keyword>
<evidence type="ECO:0000256" key="1">
    <source>
        <dbReference type="SAM" id="MobiDB-lite"/>
    </source>
</evidence>
<protein>
    <submittedName>
        <fullName evidence="2">Uncharacterized protein</fullName>
    </submittedName>
</protein>
<name>A0A0J6SQN7_9HYPH</name>
<evidence type="ECO:0000313" key="3">
    <source>
        <dbReference type="Proteomes" id="UP000035955"/>
    </source>
</evidence>
<comment type="caution">
    <text evidence="2">The sequence shown here is derived from an EMBL/GenBank/DDBJ whole genome shotgun (WGS) entry which is preliminary data.</text>
</comment>
<evidence type="ECO:0000313" key="2">
    <source>
        <dbReference type="EMBL" id="KMO35688.1"/>
    </source>
</evidence>
<dbReference type="RefSeq" id="WP_048445365.1">
    <property type="nucleotide sequence ID" value="NZ_LABY01000112.1"/>
</dbReference>
<reference evidence="2 3" key="1">
    <citation type="submission" date="2015-03" db="EMBL/GenBank/DDBJ databases">
        <title>Genome sequencing of Methylobacterium variabile DSM 16961.</title>
        <authorList>
            <person name="Chaudhry V."/>
            <person name="Patil P.B."/>
        </authorList>
    </citation>
    <scope>NUCLEOTIDE SEQUENCE [LARGE SCALE GENOMIC DNA]</scope>
    <source>
        <strain evidence="2 3">DSM 16961</strain>
    </source>
</reference>
<dbReference type="AlphaFoldDB" id="A0A0J6SQN7"/>
<feature type="region of interest" description="Disordered" evidence="1">
    <location>
        <begin position="44"/>
        <end position="81"/>
    </location>
</feature>
<feature type="compositionally biased region" description="Basic and acidic residues" evidence="1">
    <location>
        <begin position="45"/>
        <end position="55"/>
    </location>
</feature>
<organism evidence="2 3">
    <name type="scientific">Methylobacterium variabile</name>
    <dbReference type="NCBI Taxonomy" id="298794"/>
    <lineage>
        <taxon>Bacteria</taxon>
        <taxon>Pseudomonadati</taxon>
        <taxon>Pseudomonadota</taxon>
        <taxon>Alphaproteobacteria</taxon>
        <taxon>Hyphomicrobiales</taxon>
        <taxon>Methylobacteriaceae</taxon>
        <taxon>Methylobacterium</taxon>
    </lineage>
</organism>
<sequence length="81" mass="8919">MTTSAQWQRTLDAVLALAEDIARISPDCADRAMQIIKLIRAVDPPPREAGDRGLDEDVDDDLDDLNVGVGPLHRNKTPDRV</sequence>
<dbReference type="Proteomes" id="UP000035955">
    <property type="component" value="Unassembled WGS sequence"/>
</dbReference>
<gene>
    <name evidence="2" type="ORF">VQ02_16920</name>
</gene>
<dbReference type="OrthoDB" id="8005454at2"/>
<dbReference type="PATRIC" id="fig|298794.3.peg.472"/>